<keyword evidence="3 6" id="KW-0812">Transmembrane</keyword>
<keyword evidence="2" id="KW-0488">Methylation</keyword>
<sequence>MCTSSSLPTARRGFTLIELMIVVVIIGVLAALAIPHFSAVSKRSKEAEAAPLLKQLYTLQERHRQQDGEYATDINDLEGADSNFPDGKYYHFALGTASGTTYIACATPLEPSLGLRPQRITNQGVLTDGGC</sequence>
<dbReference type="InterPro" id="IPR012902">
    <property type="entry name" value="N_methyl_site"/>
</dbReference>
<evidence type="ECO:0000256" key="5">
    <source>
        <dbReference type="ARBA" id="ARBA00023136"/>
    </source>
</evidence>
<accession>A0A841GVP9</accession>
<dbReference type="PANTHER" id="PTHR30093:SF44">
    <property type="entry name" value="TYPE II SECRETION SYSTEM CORE PROTEIN G"/>
    <property type="match status" value="1"/>
</dbReference>
<reference evidence="7 8" key="1">
    <citation type="submission" date="2020-08" db="EMBL/GenBank/DDBJ databases">
        <title>Genomic Encyclopedia of Type Strains, Phase IV (KMG-IV): sequencing the most valuable type-strain genomes for metagenomic binning, comparative biology and taxonomic classification.</title>
        <authorList>
            <person name="Goeker M."/>
        </authorList>
    </citation>
    <scope>NUCLEOTIDE SEQUENCE [LARGE SCALE GENOMIC DNA]</scope>
    <source>
        <strain evidence="7 8">DSM 29007</strain>
    </source>
</reference>
<evidence type="ECO:0000313" key="8">
    <source>
        <dbReference type="Proteomes" id="UP000582837"/>
    </source>
</evidence>
<dbReference type="Pfam" id="PF07963">
    <property type="entry name" value="N_methyl"/>
    <property type="match status" value="1"/>
</dbReference>
<feature type="transmembrane region" description="Helical" evidence="6">
    <location>
        <begin position="14"/>
        <end position="34"/>
    </location>
</feature>
<dbReference type="PROSITE" id="PS00409">
    <property type="entry name" value="PROKAR_NTER_METHYL"/>
    <property type="match status" value="1"/>
</dbReference>
<dbReference type="GO" id="GO:0043683">
    <property type="term" value="P:type IV pilus assembly"/>
    <property type="evidence" value="ECO:0007669"/>
    <property type="project" value="InterPro"/>
</dbReference>
<dbReference type="Proteomes" id="UP000582837">
    <property type="component" value="Unassembled WGS sequence"/>
</dbReference>
<dbReference type="PANTHER" id="PTHR30093">
    <property type="entry name" value="GENERAL SECRETION PATHWAY PROTEIN G"/>
    <property type="match status" value="1"/>
</dbReference>
<evidence type="ECO:0000256" key="1">
    <source>
        <dbReference type="ARBA" id="ARBA00004167"/>
    </source>
</evidence>
<dbReference type="NCBIfam" id="TIGR02532">
    <property type="entry name" value="IV_pilin_GFxxxE"/>
    <property type="match status" value="1"/>
</dbReference>
<evidence type="ECO:0000256" key="4">
    <source>
        <dbReference type="ARBA" id="ARBA00022989"/>
    </source>
</evidence>
<dbReference type="GO" id="GO:0016020">
    <property type="term" value="C:membrane"/>
    <property type="evidence" value="ECO:0007669"/>
    <property type="project" value="UniProtKB-SubCell"/>
</dbReference>
<evidence type="ECO:0000256" key="3">
    <source>
        <dbReference type="ARBA" id="ARBA00022692"/>
    </source>
</evidence>
<keyword evidence="8" id="KW-1185">Reference proteome</keyword>
<keyword evidence="4 6" id="KW-1133">Transmembrane helix</keyword>
<dbReference type="AlphaFoldDB" id="A0A841GVP9"/>
<evidence type="ECO:0000256" key="2">
    <source>
        <dbReference type="ARBA" id="ARBA00022481"/>
    </source>
</evidence>
<comment type="subcellular location">
    <subcellularLocation>
        <location evidence="1">Membrane</location>
        <topology evidence="1">Single-pass membrane protein</topology>
    </subcellularLocation>
</comment>
<dbReference type="InterPro" id="IPR031982">
    <property type="entry name" value="PilE-like"/>
</dbReference>
<dbReference type="InterPro" id="IPR045584">
    <property type="entry name" value="Pilin-like"/>
</dbReference>
<gene>
    <name evidence="7" type="ORF">HNQ61_001485</name>
</gene>
<keyword evidence="5 6" id="KW-0472">Membrane</keyword>
<dbReference type="Pfam" id="PF16732">
    <property type="entry name" value="ComP_DUS"/>
    <property type="match status" value="1"/>
</dbReference>
<dbReference type="EMBL" id="JACHIA010000003">
    <property type="protein sequence ID" value="MBB6069868.1"/>
    <property type="molecule type" value="Genomic_DNA"/>
</dbReference>
<name>A0A841GVP9_9BACT</name>
<evidence type="ECO:0000313" key="7">
    <source>
        <dbReference type="EMBL" id="MBB6069868.1"/>
    </source>
</evidence>
<evidence type="ECO:0000256" key="6">
    <source>
        <dbReference type="SAM" id="Phobius"/>
    </source>
</evidence>
<dbReference type="RefSeq" id="WP_170039379.1">
    <property type="nucleotide sequence ID" value="NZ_JABDTL010000002.1"/>
</dbReference>
<organism evidence="7 8">
    <name type="scientific">Longimicrobium terrae</name>
    <dbReference type="NCBI Taxonomy" id="1639882"/>
    <lineage>
        <taxon>Bacteria</taxon>
        <taxon>Pseudomonadati</taxon>
        <taxon>Gemmatimonadota</taxon>
        <taxon>Longimicrobiia</taxon>
        <taxon>Longimicrobiales</taxon>
        <taxon>Longimicrobiaceae</taxon>
        <taxon>Longimicrobium</taxon>
    </lineage>
</organism>
<protein>
    <submittedName>
        <fullName evidence="7">Type IV pilus assembly protein PilE</fullName>
    </submittedName>
</protein>
<dbReference type="SUPFAM" id="SSF54523">
    <property type="entry name" value="Pili subunits"/>
    <property type="match status" value="1"/>
</dbReference>
<proteinExistence type="predicted"/>
<dbReference type="Gene3D" id="3.30.700.10">
    <property type="entry name" value="Glycoprotein, Type 4 Pilin"/>
    <property type="match status" value="1"/>
</dbReference>
<comment type="caution">
    <text evidence="7">The sequence shown here is derived from an EMBL/GenBank/DDBJ whole genome shotgun (WGS) entry which is preliminary data.</text>
</comment>